<reference evidence="1" key="1">
    <citation type="submission" date="2014-11" db="EMBL/GenBank/DDBJ databases">
        <authorList>
            <person name="Amaro Gonzalez C."/>
        </authorList>
    </citation>
    <scope>NUCLEOTIDE SEQUENCE</scope>
</reference>
<organism evidence="1">
    <name type="scientific">Anguilla anguilla</name>
    <name type="common">European freshwater eel</name>
    <name type="synonym">Muraena anguilla</name>
    <dbReference type="NCBI Taxonomy" id="7936"/>
    <lineage>
        <taxon>Eukaryota</taxon>
        <taxon>Metazoa</taxon>
        <taxon>Chordata</taxon>
        <taxon>Craniata</taxon>
        <taxon>Vertebrata</taxon>
        <taxon>Euteleostomi</taxon>
        <taxon>Actinopterygii</taxon>
        <taxon>Neopterygii</taxon>
        <taxon>Teleostei</taxon>
        <taxon>Anguilliformes</taxon>
        <taxon>Anguillidae</taxon>
        <taxon>Anguilla</taxon>
    </lineage>
</organism>
<sequence length="39" mass="4269">MRMSKTLPETFAQTEKSQVTTPSMILGLVSQSRITELAG</sequence>
<proteinExistence type="predicted"/>
<evidence type="ECO:0000313" key="1">
    <source>
        <dbReference type="EMBL" id="JAH88866.1"/>
    </source>
</evidence>
<accession>A0A0E9WF03</accession>
<dbReference type="EMBL" id="GBXM01019711">
    <property type="protein sequence ID" value="JAH88866.1"/>
    <property type="molecule type" value="Transcribed_RNA"/>
</dbReference>
<name>A0A0E9WF03_ANGAN</name>
<protein>
    <submittedName>
        <fullName evidence="1">Uncharacterized protein</fullName>
    </submittedName>
</protein>
<reference evidence="1" key="2">
    <citation type="journal article" date="2015" name="Fish Shellfish Immunol.">
        <title>Early steps in the European eel (Anguilla anguilla)-Vibrio vulnificus interaction in the gills: Role of the RtxA13 toxin.</title>
        <authorList>
            <person name="Callol A."/>
            <person name="Pajuelo D."/>
            <person name="Ebbesson L."/>
            <person name="Teles M."/>
            <person name="MacKenzie S."/>
            <person name="Amaro C."/>
        </authorList>
    </citation>
    <scope>NUCLEOTIDE SEQUENCE</scope>
</reference>
<dbReference type="AlphaFoldDB" id="A0A0E9WF03"/>